<feature type="compositionally biased region" description="Gly residues" evidence="1">
    <location>
        <begin position="21"/>
        <end position="60"/>
    </location>
</feature>
<accession>A0AA36BPX1</accession>
<sequence length="115" mass="11199">MHNDPYQAWALMMMAAGGECGGGGSRNDGDDGCGSDGGDNGGGDGGGGGGGGDGGGGGIWDGAMADLKQHGEGLQEIEVLGGGTIWGKCNPLSRIEIDGDILLVSYATHGAKGFN</sequence>
<evidence type="ECO:0000256" key="1">
    <source>
        <dbReference type="SAM" id="MobiDB-lite"/>
    </source>
</evidence>
<dbReference type="EMBL" id="OX597834">
    <property type="protein sequence ID" value="CAI9738270.1"/>
    <property type="molecule type" value="Genomic_DNA"/>
</dbReference>
<name>A0AA36BPX1_OCTVU</name>
<reference evidence="2" key="1">
    <citation type="submission" date="2023-08" db="EMBL/GenBank/DDBJ databases">
        <authorList>
            <person name="Alioto T."/>
            <person name="Alioto T."/>
            <person name="Gomez Garrido J."/>
        </authorList>
    </citation>
    <scope>NUCLEOTIDE SEQUENCE</scope>
</reference>
<dbReference type="AlphaFoldDB" id="A0AA36BPX1"/>
<feature type="region of interest" description="Disordered" evidence="1">
    <location>
        <begin position="21"/>
        <end position="62"/>
    </location>
</feature>
<proteinExistence type="predicted"/>
<keyword evidence="3" id="KW-1185">Reference proteome</keyword>
<gene>
    <name evidence="2" type="ORF">OCTVUL_1B029969</name>
</gene>
<dbReference type="Proteomes" id="UP001162480">
    <property type="component" value="Chromosome 21"/>
</dbReference>
<evidence type="ECO:0000313" key="2">
    <source>
        <dbReference type="EMBL" id="CAI9738270.1"/>
    </source>
</evidence>
<organism evidence="2 3">
    <name type="scientific">Octopus vulgaris</name>
    <name type="common">Common octopus</name>
    <dbReference type="NCBI Taxonomy" id="6645"/>
    <lineage>
        <taxon>Eukaryota</taxon>
        <taxon>Metazoa</taxon>
        <taxon>Spiralia</taxon>
        <taxon>Lophotrochozoa</taxon>
        <taxon>Mollusca</taxon>
        <taxon>Cephalopoda</taxon>
        <taxon>Coleoidea</taxon>
        <taxon>Octopodiformes</taxon>
        <taxon>Octopoda</taxon>
        <taxon>Incirrata</taxon>
        <taxon>Octopodidae</taxon>
        <taxon>Octopus</taxon>
    </lineage>
</organism>
<protein>
    <submittedName>
        <fullName evidence="2">Uncharacterized protein</fullName>
    </submittedName>
</protein>
<evidence type="ECO:0000313" key="3">
    <source>
        <dbReference type="Proteomes" id="UP001162480"/>
    </source>
</evidence>